<dbReference type="InterPro" id="IPR009875">
    <property type="entry name" value="PilZ_domain"/>
</dbReference>
<dbReference type="Gene3D" id="2.30.110.10">
    <property type="entry name" value="Electron Transport, Fmn-binding Protein, Chain A"/>
    <property type="match status" value="1"/>
</dbReference>
<dbReference type="Gene3D" id="2.40.10.220">
    <property type="entry name" value="predicted glycosyltransferase like domains"/>
    <property type="match status" value="1"/>
</dbReference>
<organism evidence="7 8">
    <name type="scientific">Salinisphaera shabanensis E1L3A</name>
    <dbReference type="NCBI Taxonomy" id="1033802"/>
    <lineage>
        <taxon>Bacteria</taxon>
        <taxon>Pseudomonadati</taxon>
        <taxon>Pseudomonadota</taxon>
        <taxon>Gammaproteobacteria</taxon>
        <taxon>Salinisphaerales</taxon>
        <taxon>Salinisphaeraceae</taxon>
        <taxon>Salinisphaera</taxon>
    </lineage>
</organism>
<evidence type="ECO:0000256" key="4">
    <source>
        <dbReference type="SAM" id="MobiDB-lite"/>
    </source>
</evidence>
<evidence type="ECO:0000313" key="7">
    <source>
        <dbReference type="EMBL" id="ERJ18121.1"/>
    </source>
</evidence>
<keyword evidence="2" id="KW-0547">Nucleotide-binding</keyword>
<dbReference type="Pfam" id="PF07317">
    <property type="entry name" value="PilZN"/>
    <property type="match status" value="1"/>
</dbReference>
<keyword evidence="3" id="KW-0975">Bacterial flagellum</keyword>
<dbReference type="eggNOG" id="COG5581">
    <property type="taxonomic scope" value="Bacteria"/>
</dbReference>
<gene>
    <name evidence="7" type="ORF">SSPSH_003036</name>
</gene>
<dbReference type="RefSeq" id="WP_006912777.1">
    <property type="nucleotide sequence ID" value="NZ_AFNV02000023.1"/>
</dbReference>
<keyword evidence="1" id="KW-0973">c-di-GMP</keyword>
<feature type="region of interest" description="Disordered" evidence="4">
    <location>
        <begin position="234"/>
        <end position="260"/>
    </location>
</feature>
<evidence type="ECO:0000256" key="3">
    <source>
        <dbReference type="ARBA" id="ARBA00023143"/>
    </source>
</evidence>
<name>U2E2L0_9GAMM</name>
<dbReference type="GO" id="GO:0035438">
    <property type="term" value="F:cyclic-di-GMP binding"/>
    <property type="evidence" value="ECO:0007669"/>
    <property type="project" value="InterPro"/>
</dbReference>
<dbReference type="GO" id="GO:0016787">
    <property type="term" value="F:hydrolase activity"/>
    <property type="evidence" value="ECO:0007669"/>
    <property type="project" value="UniProtKB-KW"/>
</dbReference>
<reference evidence="7 8" key="1">
    <citation type="journal article" date="2011" name="J. Bacteriol.">
        <title>Genome sequence of Salinisphaera shabanensis, a gammaproteobacterium from the harsh, variable environment of the brine-seawater interface of the Shaban Deep in the Red Sea.</title>
        <authorList>
            <person name="Antunes A."/>
            <person name="Alam I."/>
            <person name="Bajic V.B."/>
            <person name="Stingl U."/>
        </authorList>
    </citation>
    <scope>NUCLEOTIDE SEQUENCE [LARGE SCALE GENOMIC DNA]</scope>
    <source>
        <strain evidence="7 8">E1L3A</strain>
    </source>
</reference>
<sequence length="260" mass="28685">MTTSPRYAEIDTPQAVADTFVELTWNTHEVTIRFDGTMIQYPATVVSVDRTLGRCVLDMTGTADIEQLLKAKQSFVLYARQHSAALQSGAMHCIGVAQSSARLSVCASLPDSVALLKRRGQFRAALNDSMAVIVLLASPTGREWQTTLRDLSAGGCLLSLPQDEQDGLEVGVDGYSVQALFPNGETFEVLGHVSHRYVNTETQQCYLGMAFDIRVDKAAREVWRYVREVEREVARQTSPRSEMRPLAPSPLFTTPTKTAK</sequence>
<dbReference type="SUPFAM" id="SSF141371">
    <property type="entry name" value="PilZ domain-like"/>
    <property type="match status" value="1"/>
</dbReference>
<evidence type="ECO:0000259" key="6">
    <source>
        <dbReference type="Pfam" id="PF07317"/>
    </source>
</evidence>
<accession>U2E2L0</accession>
<feature type="compositionally biased region" description="Polar residues" evidence="4">
    <location>
        <begin position="251"/>
        <end position="260"/>
    </location>
</feature>
<feature type="domain" description="PilZ" evidence="5">
    <location>
        <begin position="119"/>
        <end position="226"/>
    </location>
</feature>
<keyword evidence="8" id="KW-1185">Reference proteome</keyword>
<proteinExistence type="predicted"/>
<dbReference type="InterPro" id="IPR012349">
    <property type="entry name" value="Split_barrel_FMN-bd"/>
</dbReference>
<feature type="domain" description="Type III secretion system flagellar brake protein YcgR PilZN" evidence="6">
    <location>
        <begin position="11"/>
        <end position="113"/>
    </location>
</feature>
<dbReference type="Proteomes" id="UP000006242">
    <property type="component" value="Unassembled WGS sequence"/>
</dbReference>
<protein>
    <submittedName>
        <fullName evidence="7">Metal dependent phosphohydrolase protein</fullName>
    </submittedName>
</protein>
<dbReference type="EMBL" id="AFNV02000023">
    <property type="protein sequence ID" value="ERJ18121.1"/>
    <property type="molecule type" value="Genomic_DNA"/>
</dbReference>
<evidence type="ECO:0000256" key="1">
    <source>
        <dbReference type="ARBA" id="ARBA00022636"/>
    </source>
</evidence>
<evidence type="ECO:0000259" key="5">
    <source>
        <dbReference type="Pfam" id="PF07238"/>
    </source>
</evidence>
<dbReference type="InterPro" id="IPR009926">
    <property type="entry name" value="T3SS_YcgR_PilZN"/>
</dbReference>
<evidence type="ECO:0000313" key="8">
    <source>
        <dbReference type="Proteomes" id="UP000006242"/>
    </source>
</evidence>
<dbReference type="OrthoDB" id="6183505at2"/>
<dbReference type="AlphaFoldDB" id="U2E2L0"/>
<evidence type="ECO:0000256" key="2">
    <source>
        <dbReference type="ARBA" id="ARBA00022741"/>
    </source>
</evidence>
<dbReference type="Pfam" id="PF07238">
    <property type="entry name" value="PilZ"/>
    <property type="match status" value="1"/>
</dbReference>
<comment type="caution">
    <text evidence="7">The sequence shown here is derived from an EMBL/GenBank/DDBJ whole genome shotgun (WGS) entry which is preliminary data.</text>
</comment>
<dbReference type="STRING" id="1033802.SSPSH_003036"/>
<reference evidence="7 8" key="2">
    <citation type="journal article" date="2013" name="PLoS ONE">
        <title>INDIGO - INtegrated Data Warehouse of MIcrobial GenOmes with Examples from the Red Sea Extremophiles.</title>
        <authorList>
            <person name="Alam I."/>
            <person name="Antunes A."/>
            <person name="Kamau A.A."/>
            <person name="Ba Alawi W."/>
            <person name="Kalkatawi M."/>
            <person name="Stingl U."/>
            <person name="Bajic V.B."/>
        </authorList>
    </citation>
    <scope>NUCLEOTIDE SEQUENCE [LARGE SCALE GENOMIC DNA]</scope>
    <source>
        <strain evidence="7 8">E1L3A</strain>
    </source>
</reference>